<comment type="caution">
    <text evidence="2">The sequence shown here is derived from an EMBL/GenBank/DDBJ whole genome shotgun (WGS) entry which is preliminary data.</text>
</comment>
<accession>A0A7I9VFP5</accession>
<dbReference type="EMBL" id="BJOV01000002">
    <property type="protein sequence ID" value="GEE00226.1"/>
    <property type="molecule type" value="Genomic_DNA"/>
</dbReference>
<evidence type="ECO:0000313" key="1">
    <source>
        <dbReference type="EMBL" id="GEE00226.1"/>
    </source>
</evidence>
<dbReference type="EMBL" id="BJOV01000008">
    <property type="protein sequence ID" value="GEE04155.1"/>
    <property type="molecule type" value="Genomic_DNA"/>
</dbReference>
<evidence type="ECO:0000313" key="3">
    <source>
        <dbReference type="Proteomes" id="UP000444960"/>
    </source>
</evidence>
<reference evidence="2" key="2">
    <citation type="journal article" date="2020" name="Int. J. Syst. Evol. Microbiol.">
        <title>Gordonia crocea sp. nov. and Gordonia spumicola sp. nov. isolated from sludge of a wastewater treatment plant.</title>
        <authorList>
            <person name="Tamura T."/>
            <person name="Saito S."/>
            <person name="Hamada M."/>
            <person name="Kang Y."/>
            <person name="Hoshino Y."/>
            <person name="Gonoi T."/>
            <person name="Mikami Y."/>
            <person name="Yaguchi T."/>
        </authorList>
    </citation>
    <scope>NUCLEOTIDE SEQUENCE</scope>
    <source>
        <strain evidence="2">NBRC 107696</strain>
    </source>
</reference>
<proteinExistence type="predicted"/>
<dbReference type="AlphaFoldDB" id="A0A7I9VFP5"/>
<dbReference type="Proteomes" id="UP000444960">
    <property type="component" value="Unassembled WGS sequence"/>
</dbReference>
<organism evidence="2 3">
    <name type="scientific">Gordonia spumicola</name>
    <dbReference type="NCBI Taxonomy" id="589161"/>
    <lineage>
        <taxon>Bacteria</taxon>
        <taxon>Bacillati</taxon>
        <taxon>Actinomycetota</taxon>
        <taxon>Actinomycetes</taxon>
        <taxon>Mycobacteriales</taxon>
        <taxon>Gordoniaceae</taxon>
        <taxon>Gordonia</taxon>
    </lineage>
</organism>
<gene>
    <name evidence="1" type="ORF">nbrc107696_06720</name>
    <name evidence="2" type="ORF">nbrc107696_46010</name>
</gene>
<keyword evidence="3" id="KW-1185">Reference proteome</keyword>
<name>A0A7I9VFP5_9ACTN</name>
<reference evidence="3" key="1">
    <citation type="submission" date="2019-06" db="EMBL/GenBank/DDBJ databases">
        <title>Gordonia isolated from sludge of a wastewater treatment plant.</title>
        <authorList>
            <person name="Tamura T."/>
            <person name="Aoyama K."/>
            <person name="Kang Y."/>
            <person name="Saito S."/>
            <person name="Akiyama N."/>
            <person name="Yazawa K."/>
            <person name="Gonoi T."/>
            <person name="Mikami Y."/>
        </authorList>
    </citation>
    <scope>NUCLEOTIDE SEQUENCE [LARGE SCALE GENOMIC DNA]</scope>
    <source>
        <strain evidence="3">NBRC 107696</strain>
    </source>
</reference>
<protein>
    <submittedName>
        <fullName evidence="2">Uncharacterized protein</fullName>
    </submittedName>
</protein>
<dbReference type="RefSeq" id="WP_161894152.1">
    <property type="nucleotide sequence ID" value="NZ_BJOV01000002.1"/>
</dbReference>
<evidence type="ECO:0000313" key="2">
    <source>
        <dbReference type="EMBL" id="GEE04155.1"/>
    </source>
</evidence>
<sequence length="70" mass="7363">MTAVTAVTAPAIVSRRVGGTPLDVAKTTVTIHQQQGGLVDVTIDDPTHRDVTTRVTVRVDDLLAAIGDQQ</sequence>